<sequence length="87" mass="9932">MPKKWLITVVQKQNSGTNAIRISDYCLRIYSSHFWGKIGFSKISKFHGLLACAVFAFLKTYFRNFRLTCISEVVSKLSSNGNESFSI</sequence>
<feature type="non-terminal residue" evidence="1">
    <location>
        <position position="87"/>
    </location>
</feature>
<protein>
    <submittedName>
        <fullName evidence="1">Uncharacterized protein</fullName>
    </submittedName>
</protein>
<dbReference type="Proteomes" id="UP000055024">
    <property type="component" value="Unassembled WGS sequence"/>
</dbReference>
<gene>
    <name evidence="1" type="ORF">T11_11177</name>
</gene>
<dbReference type="AlphaFoldDB" id="A0A0V1GLA2"/>
<keyword evidence="2" id="KW-1185">Reference proteome</keyword>
<dbReference type="EMBL" id="JYDP01001024">
    <property type="protein sequence ID" value="KRY99066.1"/>
    <property type="molecule type" value="Genomic_DNA"/>
</dbReference>
<evidence type="ECO:0000313" key="2">
    <source>
        <dbReference type="Proteomes" id="UP000055024"/>
    </source>
</evidence>
<evidence type="ECO:0000313" key="1">
    <source>
        <dbReference type="EMBL" id="KRY99066.1"/>
    </source>
</evidence>
<comment type="caution">
    <text evidence="1">The sequence shown here is derived from an EMBL/GenBank/DDBJ whole genome shotgun (WGS) entry which is preliminary data.</text>
</comment>
<proteinExistence type="predicted"/>
<name>A0A0V1GLA2_9BILA</name>
<accession>A0A0V1GLA2</accession>
<reference evidence="1 2" key="1">
    <citation type="submission" date="2015-01" db="EMBL/GenBank/DDBJ databases">
        <title>Evolution of Trichinella species and genotypes.</title>
        <authorList>
            <person name="Korhonen P.K."/>
            <person name="Edoardo P."/>
            <person name="Giuseppe L.R."/>
            <person name="Gasser R.B."/>
        </authorList>
    </citation>
    <scope>NUCLEOTIDE SEQUENCE [LARGE SCALE GENOMIC DNA]</scope>
    <source>
        <strain evidence="1">ISS1029</strain>
    </source>
</reference>
<organism evidence="1 2">
    <name type="scientific">Trichinella zimbabwensis</name>
    <dbReference type="NCBI Taxonomy" id="268475"/>
    <lineage>
        <taxon>Eukaryota</taxon>
        <taxon>Metazoa</taxon>
        <taxon>Ecdysozoa</taxon>
        <taxon>Nematoda</taxon>
        <taxon>Enoplea</taxon>
        <taxon>Dorylaimia</taxon>
        <taxon>Trichinellida</taxon>
        <taxon>Trichinellidae</taxon>
        <taxon>Trichinella</taxon>
    </lineage>
</organism>